<dbReference type="PANTHER" id="PTHR34109:SF1">
    <property type="entry name" value="VOC DOMAIN-CONTAINING PROTEIN"/>
    <property type="match status" value="1"/>
</dbReference>
<evidence type="ECO:0000259" key="1">
    <source>
        <dbReference type="Pfam" id="PF00903"/>
    </source>
</evidence>
<dbReference type="InterPro" id="IPR029068">
    <property type="entry name" value="Glyas_Bleomycin-R_OHBP_Dase"/>
</dbReference>
<gene>
    <name evidence="2" type="ORF">J7I43_04785</name>
</gene>
<dbReference type="CDD" id="cd07246">
    <property type="entry name" value="VOC_like"/>
    <property type="match status" value="1"/>
</dbReference>
<protein>
    <submittedName>
        <fullName evidence="2">VOC family protein</fullName>
    </submittedName>
</protein>
<evidence type="ECO:0000313" key="2">
    <source>
        <dbReference type="EMBL" id="MBO9151511.1"/>
    </source>
</evidence>
<dbReference type="Proteomes" id="UP000679126">
    <property type="component" value="Unassembled WGS sequence"/>
</dbReference>
<dbReference type="Pfam" id="PF00903">
    <property type="entry name" value="Glyoxalase"/>
    <property type="match status" value="1"/>
</dbReference>
<evidence type="ECO:0000313" key="3">
    <source>
        <dbReference type="Proteomes" id="UP000679126"/>
    </source>
</evidence>
<dbReference type="InterPro" id="IPR004360">
    <property type="entry name" value="Glyas_Fos-R_dOase_dom"/>
</dbReference>
<feature type="domain" description="Glyoxalase/fosfomycin resistance/dioxygenase" evidence="1">
    <location>
        <begin position="20"/>
        <end position="122"/>
    </location>
</feature>
<dbReference type="Gene3D" id="3.30.720.120">
    <property type="match status" value="1"/>
</dbReference>
<comment type="caution">
    <text evidence="2">The sequence shown here is derived from an EMBL/GenBank/DDBJ whole genome shotgun (WGS) entry which is preliminary data.</text>
</comment>
<accession>A0ABS3YA55</accession>
<name>A0ABS3YA55_9BACT</name>
<organism evidence="2 3">
    <name type="scientific">Chitinophaga chungangae</name>
    <dbReference type="NCBI Taxonomy" id="2821488"/>
    <lineage>
        <taxon>Bacteria</taxon>
        <taxon>Pseudomonadati</taxon>
        <taxon>Bacteroidota</taxon>
        <taxon>Chitinophagia</taxon>
        <taxon>Chitinophagales</taxon>
        <taxon>Chitinophagaceae</taxon>
        <taxon>Chitinophaga</taxon>
    </lineage>
</organism>
<reference evidence="3" key="1">
    <citation type="submission" date="2021-03" db="EMBL/GenBank/DDBJ databases">
        <title>Assistant Professor.</title>
        <authorList>
            <person name="Huq M.A."/>
        </authorList>
    </citation>
    <scope>NUCLEOTIDE SEQUENCE [LARGE SCALE GENOMIC DNA]</scope>
    <source>
        <strain evidence="3">MAH-28</strain>
    </source>
</reference>
<proteinExistence type="predicted"/>
<dbReference type="PANTHER" id="PTHR34109">
    <property type="entry name" value="BNAUNNG04460D PROTEIN-RELATED"/>
    <property type="match status" value="1"/>
</dbReference>
<sequence length="125" mass="13892">MATTNKPAGIPTLCPYFLMPDGNRFLSFLQNVFGAEEHAVYRNDDGGIMHAEMRIGDSVVMFGNSNEQYPPQTGGVFMYVSNTDEVYYKALAEGATSEAVPENKDYGRSAGVKDMFGNMWWITQL</sequence>
<keyword evidence="3" id="KW-1185">Reference proteome</keyword>
<dbReference type="RefSeq" id="WP_209143784.1">
    <property type="nucleotide sequence ID" value="NZ_JAGHKP010000001.1"/>
</dbReference>
<dbReference type="SUPFAM" id="SSF54593">
    <property type="entry name" value="Glyoxalase/Bleomycin resistance protein/Dihydroxybiphenyl dioxygenase"/>
    <property type="match status" value="1"/>
</dbReference>
<dbReference type="EMBL" id="JAGHKP010000001">
    <property type="protein sequence ID" value="MBO9151511.1"/>
    <property type="molecule type" value="Genomic_DNA"/>
</dbReference>